<protein>
    <submittedName>
        <fullName evidence="2">DNA-binding protein</fullName>
    </submittedName>
</protein>
<dbReference type="InterPro" id="IPR050765">
    <property type="entry name" value="Riboflavin_Biosynth_HTPR"/>
</dbReference>
<dbReference type="AlphaFoldDB" id="A0A918GBF3"/>
<dbReference type="EMBL" id="BMRB01000002">
    <property type="protein sequence ID" value="GGS28110.1"/>
    <property type="molecule type" value="Genomic_DNA"/>
</dbReference>
<dbReference type="GO" id="GO:0008703">
    <property type="term" value="F:5-amino-6-(5-phosphoribosylamino)uracil reductase activity"/>
    <property type="evidence" value="ECO:0007669"/>
    <property type="project" value="InterPro"/>
</dbReference>
<evidence type="ECO:0000313" key="2">
    <source>
        <dbReference type="EMBL" id="GGS28110.1"/>
    </source>
</evidence>
<name>A0A918GBF3_9PSEU</name>
<dbReference type="SUPFAM" id="SSF53597">
    <property type="entry name" value="Dihydrofolate reductase-like"/>
    <property type="match status" value="1"/>
</dbReference>
<dbReference type="InterPro" id="IPR002734">
    <property type="entry name" value="RibDG_C"/>
</dbReference>
<keyword evidence="3" id="KW-1185">Reference proteome</keyword>
<evidence type="ECO:0000313" key="3">
    <source>
        <dbReference type="Proteomes" id="UP000660680"/>
    </source>
</evidence>
<gene>
    <name evidence="2" type="ORF">GCM10010171_21240</name>
</gene>
<reference evidence="2" key="2">
    <citation type="submission" date="2020-09" db="EMBL/GenBank/DDBJ databases">
        <authorList>
            <person name="Sun Q."/>
            <person name="Ohkuma M."/>
        </authorList>
    </citation>
    <scope>NUCLEOTIDE SEQUENCE</scope>
    <source>
        <strain evidence="2">JCM 3276</strain>
    </source>
</reference>
<dbReference type="Gene3D" id="3.40.430.10">
    <property type="entry name" value="Dihydrofolate Reductase, subunit A"/>
    <property type="match status" value="1"/>
</dbReference>
<feature type="domain" description="Bacterial bifunctional deaminase-reductase C-terminal" evidence="1">
    <location>
        <begin position="21"/>
        <end position="193"/>
    </location>
</feature>
<evidence type="ECO:0000259" key="1">
    <source>
        <dbReference type="Pfam" id="PF01872"/>
    </source>
</evidence>
<sequence length="206" mass="21292">MPITAAAVSGFAHGSTVGIMTVVVRASVSLDGYCAGPGVSVAEGMGRDGELLHAWQFADDPAPADRAAVERMRAEVGATVLGRRTYDVGVGHWNDVPFAGAAFVLTHRPGPDVPMASGTFHFTDAGIAAAVERATAAAGGRTVNVMGGETVRQALAAGLVDELDLQVVPILLGDGVRLLDGARADLECVSVTPSPRATHVHYRVRR</sequence>
<dbReference type="InterPro" id="IPR024072">
    <property type="entry name" value="DHFR-like_dom_sf"/>
</dbReference>
<dbReference type="Pfam" id="PF01872">
    <property type="entry name" value="RibD_C"/>
    <property type="match status" value="1"/>
</dbReference>
<organism evidence="2 3">
    <name type="scientific">Actinokineospora fastidiosa</name>
    <dbReference type="NCBI Taxonomy" id="1816"/>
    <lineage>
        <taxon>Bacteria</taxon>
        <taxon>Bacillati</taxon>
        <taxon>Actinomycetota</taxon>
        <taxon>Actinomycetes</taxon>
        <taxon>Pseudonocardiales</taxon>
        <taxon>Pseudonocardiaceae</taxon>
        <taxon>Actinokineospora</taxon>
    </lineage>
</organism>
<proteinExistence type="predicted"/>
<dbReference type="PANTHER" id="PTHR38011:SF12">
    <property type="entry name" value="BIFUNCTIONAL DEAMINASE-REDUCTASE DOMAIN PROTEIN"/>
    <property type="match status" value="1"/>
</dbReference>
<comment type="caution">
    <text evidence="2">The sequence shown here is derived from an EMBL/GenBank/DDBJ whole genome shotgun (WGS) entry which is preliminary data.</text>
</comment>
<dbReference type="Proteomes" id="UP000660680">
    <property type="component" value="Unassembled WGS sequence"/>
</dbReference>
<dbReference type="GO" id="GO:0003677">
    <property type="term" value="F:DNA binding"/>
    <property type="evidence" value="ECO:0007669"/>
    <property type="project" value="UniProtKB-KW"/>
</dbReference>
<dbReference type="GO" id="GO:0009231">
    <property type="term" value="P:riboflavin biosynthetic process"/>
    <property type="evidence" value="ECO:0007669"/>
    <property type="project" value="InterPro"/>
</dbReference>
<keyword evidence="2" id="KW-0238">DNA-binding</keyword>
<dbReference type="PANTHER" id="PTHR38011">
    <property type="entry name" value="DIHYDROFOLATE REDUCTASE FAMILY PROTEIN (AFU_ORTHOLOGUE AFUA_8G06820)"/>
    <property type="match status" value="1"/>
</dbReference>
<accession>A0A918GBF3</accession>
<reference evidence="2" key="1">
    <citation type="journal article" date="2014" name="Int. J. Syst. Evol. Microbiol.">
        <title>Complete genome sequence of Corynebacterium casei LMG S-19264T (=DSM 44701T), isolated from a smear-ripened cheese.</title>
        <authorList>
            <consortium name="US DOE Joint Genome Institute (JGI-PGF)"/>
            <person name="Walter F."/>
            <person name="Albersmeier A."/>
            <person name="Kalinowski J."/>
            <person name="Ruckert C."/>
        </authorList>
    </citation>
    <scope>NUCLEOTIDE SEQUENCE</scope>
    <source>
        <strain evidence="2">JCM 3276</strain>
    </source>
</reference>